<gene>
    <name evidence="1" type="ORF">HPB47_023332</name>
</gene>
<protein>
    <submittedName>
        <fullName evidence="1">Uncharacterized protein</fullName>
    </submittedName>
</protein>
<dbReference type="Proteomes" id="UP000805193">
    <property type="component" value="Unassembled WGS sequence"/>
</dbReference>
<name>A0AC60Q7P2_IXOPE</name>
<evidence type="ECO:0000313" key="1">
    <source>
        <dbReference type="EMBL" id="KAG0429727.1"/>
    </source>
</evidence>
<dbReference type="EMBL" id="JABSTQ010009385">
    <property type="protein sequence ID" value="KAG0429727.1"/>
    <property type="molecule type" value="Genomic_DNA"/>
</dbReference>
<proteinExistence type="predicted"/>
<organism evidence="1 2">
    <name type="scientific">Ixodes persulcatus</name>
    <name type="common">Taiga tick</name>
    <dbReference type="NCBI Taxonomy" id="34615"/>
    <lineage>
        <taxon>Eukaryota</taxon>
        <taxon>Metazoa</taxon>
        <taxon>Ecdysozoa</taxon>
        <taxon>Arthropoda</taxon>
        <taxon>Chelicerata</taxon>
        <taxon>Arachnida</taxon>
        <taxon>Acari</taxon>
        <taxon>Parasitiformes</taxon>
        <taxon>Ixodida</taxon>
        <taxon>Ixodoidea</taxon>
        <taxon>Ixodidae</taxon>
        <taxon>Ixodinae</taxon>
        <taxon>Ixodes</taxon>
    </lineage>
</organism>
<sequence>MAVAADAGNADVRSGGSGLPQNAQPVGKLEYWLWWPPSKPLRWNASNAGEKWTFSEKRSAHARALDAKRRKSALEIEEIRKEAVDQRVEHVRKGVRVASDENSRPPGPGGPEPPPAVNRTHPRSASRDRLSDGAESAPEPDCPRLPFCREPLRFA</sequence>
<evidence type="ECO:0000313" key="2">
    <source>
        <dbReference type="Proteomes" id="UP000805193"/>
    </source>
</evidence>
<comment type="caution">
    <text evidence="1">The sequence shown here is derived from an EMBL/GenBank/DDBJ whole genome shotgun (WGS) entry which is preliminary data.</text>
</comment>
<keyword evidence="2" id="KW-1185">Reference proteome</keyword>
<accession>A0AC60Q7P2</accession>
<reference evidence="1 2" key="1">
    <citation type="journal article" date="2020" name="Cell">
        <title>Large-Scale Comparative Analyses of Tick Genomes Elucidate Their Genetic Diversity and Vector Capacities.</title>
        <authorList>
            <consortium name="Tick Genome and Microbiome Consortium (TIGMIC)"/>
            <person name="Jia N."/>
            <person name="Wang J."/>
            <person name="Shi W."/>
            <person name="Du L."/>
            <person name="Sun Y."/>
            <person name="Zhan W."/>
            <person name="Jiang J.F."/>
            <person name="Wang Q."/>
            <person name="Zhang B."/>
            <person name="Ji P."/>
            <person name="Bell-Sakyi L."/>
            <person name="Cui X.M."/>
            <person name="Yuan T.T."/>
            <person name="Jiang B.G."/>
            <person name="Yang W.F."/>
            <person name="Lam T.T."/>
            <person name="Chang Q.C."/>
            <person name="Ding S.J."/>
            <person name="Wang X.J."/>
            <person name="Zhu J.G."/>
            <person name="Ruan X.D."/>
            <person name="Zhao L."/>
            <person name="Wei J.T."/>
            <person name="Ye R.Z."/>
            <person name="Que T.C."/>
            <person name="Du C.H."/>
            <person name="Zhou Y.H."/>
            <person name="Cheng J.X."/>
            <person name="Dai P.F."/>
            <person name="Guo W.B."/>
            <person name="Han X.H."/>
            <person name="Huang E.J."/>
            <person name="Li L.F."/>
            <person name="Wei W."/>
            <person name="Gao Y.C."/>
            <person name="Liu J.Z."/>
            <person name="Shao H.Z."/>
            <person name="Wang X."/>
            <person name="Wang C.C."/>
            <person name="Yang T.C."/>
            <person name="Huo Q.B."/>
            <person name="Li W."/>
            <person name="Chen H.Y."/>
            <person name="Chen S.E."/>
            <person name="Zhou L.G."/>
            <person name="Ni X.B."/>
            <person name="Tian J.H."/>
            <person name="Sheng Y."/>
            <person name="Liu T."/>
            <person name="Pan Y.S."/>
            <person name="Xia L.Y."/>
            <person name="Li J."/>
            <person name="Zhao F."/>
            <person name="Cao W.C."/>
        </authorList>
    </citation>
    <scope>NUCLEOTIDE SEQUENCE [LARGE SCALE GENOMIC DNA]</scope>
    <source>
        <strain evidence="1">Iper-2018</strain>
    </source>
</reference>